<accession>H8H1A5</accession>
<feature type="transmembrane region" description="Helical" evidence="1">
    <location>
        <begin position="20"/>
        <end position="40"/>
    </location>
</feature>
<keyword evidence="1" id="KW-1133">Transmembrane helix</keyword>
<dbReference type="PATRIC" id="fig|745776.4.peg.3448"/>
<dbReference type="EMBL" id="CP002193">
    <property type="protein sequence ID" value="AFD27302.1"/>
    <property type="molecule type" value="Genomic_DNA"/>
</dbReference>
<dbReference type="Proteomes" id="UP000007575">
    <property type="component" value="Plasmid P2"/>
</dbReference>
<organism evidence="2 3">
    <name type="scientific">Deinococcus gobiensis (strain DSM 21396 / JCM 16679 / CGMCC 1.7299 / I-0)</name>
    <dbReference type="NCBI Taxonomy" id="745776"/>
    <lineage>
        <taxon>Bacteria</taxon>
        <taxon>Thermotogati</taxon>
        <taxon>Deinococcota</taxon>
        <taxon>Deinococci</taxon>
        <taxon>Deinococcales</taxon>
        <taxon>Deinococcaceae</taxon>
        <taxon>Deinococcus</taxon>
    </lineage>
</organism>
<dbReference type="KEGG" id="dgo:DGo_PB0033"/>
<keyword evidence="1" id="KW-0812">Transmembrane</keyword>
<keyword evidence="2" id="KW-0614">Plasmid</keyword>
<gene>
    <name evidence="2" type="ordered locus">DGo_PB0033</name>
</gene>
<evidence type="ECO:0000313" key="3">
    <source>
        <dbReference type="Proteomes" id="UP000007575"/>
    </source>
</evidence>
<geneLocation type="plasmid" evidence="2 3">
    <name>P2</name>
</geneLocation>
<name>H8H1A5_DEIGI</name>
<keyword evidence="3" id="KW-1185">Reference proteome</keyword>
<reference evidence="2 3" key="1">
    <citation type="journal article" date="2012" name="PLoS ONE">
        <title>Genome sequence and transcriptome analysis of the radioresistant bacterium Deinococcus gobiensis: insights into the extreme environmental adaptations.</title>
        <authorList>
            <person name="Yuan M."/>
            <person name="Chen M."/>
            <person name="Zhang W."/>
            <person name="Lu W."/>
            <person name="Wang J."/>
            <person name="Yang M."/>
            <person name="Zhao P."/>
            <person name="Tang R."/>
            <person name="Li X."/>
            <person name="Hao Y."/>
            <person name="Zhou Z."/>
            <person name="Zhan Y."/>
            <person name="Yu H."/>
            <person name="Teng C."/>
            <person name="Yan Y."/>
            <person name="Ping S."/>
            <person name="Wang Y."/>
            <person name="Lin M."/>
        </authorList>
    </citation>
    <scope>NUCLEOTIDE SEQUENCE [LARGE SCALE GENOMIC DNA]</scope>
    <source>
        <strain evidence="3">DSM 21396 / JCM 16679 / CGMCC 1.7299 / I-0</strain>
        <plasmid evidence="2">P2</plasmid>
    </source>
</reference>
<evidence type="ECO:0000313" key="2">
    <source>
        <dbReference type="EMBL" id="AFD27302.1"/>
    </source>
</evidence>
<dbReference type="HOGENOM" id="CLU_109751_0_0_0"/>
<sequence>MSPSVTPSARTLHPMSGLRSLLVGAHCFFLHPIAVYRAWVALYGPARDARLLLAFLLHDVGYALTSDLDGPQGERHVELGARLMTRLCDPRASRQPRTTPWGTLTLGPWGEFTLLHSRYYARHLGLQPSRLCAADKLAITFEPAYELRVILSGEVQEYLRHAQAGRYPDVQLPEGAGVRLWATLTKAAMRHWAWTHAAVLTPEPGGPS</sequence>
<keyword evidence="1" id="KW-0472">Membrane</keyword>
<evidence type="ECO:0000256" key="1">
    <source>
        <dbReference type="SAM" id="Phobius"/>
    </source>
</evidence>
<evidence type="ECO:0008006" key="4">
    <source>
        <dbReference type="Google" id="ProtNLM"/>
    </source>
</evidence>
<proteinExistence type="predicted"/>
<dbReference type="AlphaFoldDB" id="H8H1A5"/>
<protein>
    <recommendedName>
        <fullName evidence="4">HD domain-containing protein</fullName>
    </recommendedName>
</protein>